<dbReference type="KEGG" id="scas:SACC_05950"/>
<dbReference type="GO" id="GO:0005840">
    <property type="term" value="C:ribosome"/>
    <property type="evidence" value="ECO:0007669"/>
    <property type="project" value="UniProtKB-KW"/>
</dbReference>
<keyword evidence="8" id="KW-1185">Reference proteome</keyword>
<organism evidence="7 8">
    <name type="scientific">Saccharolobus caldissimus</name>
    <dbReference type="NCBI Taxonomy" id="1702097"/>
    <lineage>
        <taxon>Archaea</taxon>
        <taxon>Thermoproteota</taxon>
        <taxon>Thermoprotei</taxon>
        <taxon>Sulfolobales</taxon>
        <taxon>Sulfolobaceae</taxon>
        <taxon>Saccharolobus</taxon>
    </lineage>
</organism>
<dbReference type="GO" id="GO:0006412">
    <property type="term" value="P:translation"/>
    <property type="evidence" value="ECO:0007669"/>
    <property type="project" value="UniProtKB-UniRule"/>
</dbReference>
<dbReference type="GeneID" id="68865329"/>
<evidence type="ECO:0000256" key="4">
    <source>
        <dbReference type="HAMAP-Rule" id="MF_00545"/>
    </source>
</evidence>
<evidence type="ECO:0000256" key="3">
    <source>
        <dbReference type="ARBA" id="ARBA00023274"/>
    </source>
</evidence>
<evidence type="ECO:0000313" key="7">
    <source>
        <dbReference type="EMBL" id="BDB97578.1"/>
    </source>
</evidence>
<keyword evidence="2 4" id="KW-0689">Ribosomal protein</keyword>
<dbReference type="GO" id="GO:1990904">
    <property type="term" value="C:ribonucleoprotein complex"/>
    <property type="evidence" value="ECO:0007669"/>
    <property type="project" value="UniProtKB-KW"/>
</dbReference>
<gene>
    <name evidence="4" type="primary">rps24e</name>
    <name evidence="7" type="ORF">SACC_05950</name>
</gene>
<dbReference type="PANTHER" id="PTHR10496">
    <property type="entry name" value="40S RIBOSOMAL PROTEIN S24"/>
    <property type="match status" value="1"/>
</dbReference>
<dbReference type="EMBL" id="AP025226">
    <property type="protein sequence ID" value="BDB97578.1"/>
    <property type="molecule type" value="Genomic_DNA"/>
</dbReference>
<name>A0AAQ4CP47_9CREN</name>
<dbReference type="InterPro" id="IPR001976">
    <property type="entry name" value="Ribosomal_eS24"/>
</dbReference>
<dbReference type="Proteomes" id="UP001319921">
    <property type="component" value="Chromosome"/>
</dbReference>
<dbReference type="InterPro" id="IPR018098">
    <property type="entry name" value="Ribosomal_eS24_CS"/>
</dbReference>
<dbReference type="GO" id="GO:0003735">
    <property type="term" value="F:structural constituent of ribosome"/>
    <property type="evidence" value="ECO:0007669"/>
    <property type="project" value="InterPro"/>
</dbReference>
<dbReference type="InterPro" id="IPR053709">
    <property type="entry name" value="eRP_eS24_sf"/>
</dbReference>
<evidence type="ECO:0000256" key="1">
    <source>
        <dbReference type="ARBA" id="ARBA00009680"/>
    </source>
</evidence>
<keyword evidence="3 4" id="KW-0687">Ribonucleoprotein</keyword>
<dbReference type="RefSeq" id="WP_229571567.1">
    <property type="nucleotide sequence ID" value="NZ_AP025226.1"/>
</dbReference>
<reference evidence="7 8" key="1">
    <citation type="journal article" date="2022" name="Microbiol. Resour. Announc.">
        <title>Complete Genome Sequence of the Hyperthermophilic and Acidophilic Archaeon Saccharolobus caldissimus Strain HS-3T.</title>
        <authorList>
            <person name="Sakai H.D."/>
            <person name="Kurosawa N."/>
        </authorList>
    </citation>
    <scope>NUCLEOTIDE SEQUENCE [LARGE SCALE GENOMIC DNA]</scope>
    <source>
        <strain evidence="7 8">JCM32116</strain>
    </source>
</reference>
<comment type="similarity">
    <text evidence="1 4 5">Belongs to the eukaryotic ribosomal protein eS24 family.</text>
</comment>
<dbReference type="SUPFAM" id="SSF54189">
    <property type="entry name" value="Ribosomal proteins S24e, L23 and L15e"/>
    <property type="match status" value="1"/>
</dbReference>
<evidence type="ECO:0000256" key="6">
    <source>
        <dbReference type="SAM" id="MobiDB-lite"/>
    </source>
</evidence>
<protein>
    <recommendedName>
        <fullName evidence="4">Small ribosomal subunit protein eS24</fullName>
    </recommendedName>
</protein>
<feature type="region of interest" description="Disordered" evidence="6">
    <location>
        <begin position="101"/>
        <end position="124"/>
    </location>
</feature>
<dbReference type="Gene3D" id="3.30.70.3370">
    <property type="match status" value="1"/>
</dbReference>
<dbReference type="HAMAP" id="MF_00545">
    <property type="entry name" value="Ribosomal_eS24"/>
    <property type="match status" value="1"/>
</dbReference>
<dbReference type="AlphaFoldDB" id="A0AAQ4CP47"/>
<sequence>MSSQAKIKISDKAEGIIERDYQNNVIGRRELTLKVYHMGSGTPSRKEIIKAVVESLGVKDNLVVVRKISTVYGAGISNVKLHVYNSREVLEKIEPKYLLDRDAGTKQKKGGGKGAQKGASQSSS</sequence>
<dbReference type="InterPro" id="IPR012678">
    <property type="entry name" value="Ribosomal_uL23/eL15/eS24_sf"/>
</dbReference>
<evidence type="ECO:0000256" key="5">
    <source>
        <dbReference type="RuleBase" id="RU004381"/>
    </source>
</evidence>
<proteinExistence type="inferred from homology"/>
<dbReference type="Pfam" id="PF01282">
    <property type="entry name" value="Ribosomal_S24e"/>
    <property type="match status" value="1"/>
</dbReference>
<evidence type="ECO:0000256" key="2">
    <source>
        <dbReference type="ARBA" id="ARBA00022980"/>
    </source>
</evidence>
<dbReference type="PROSITE" id="PS00529">
    <property type="entry name" value="RIBOSOMAL_S24E"/>
    <property type="match status" value="1"/>
</dbReference>
<accession>A0AAQ4CP47</accession>
<evidence type="ECO:0000313" key="8">
    <source>
        <dbReference type="Proteomes" id="UP001319921"/>
    </source>
</evidence>